<evidence type="ECO:0000256" key="1">
    <source>
        <dbReference type="ARBA" id="ARBA00006538"/>
    </source>
</evidence>
<dbReference type="InterPro" id="IPR042171">
    <property type="entry name" value="Acyl-CoA_hotdog"/>
</dbReference>
<evidence type="ECO:0000256" key="2">
    <source>
        <dbReference type="ARBA" id="ARBA00022801"/>
    </source>
</evidence>
<feature type="domain" description="Acyl-CoA thioesterase-like N-terminal HotDog" evidence="3">
    <location>
        <begin position="33"/>
        <end position="115"/>
    </location>
</feature>
<reference evidence="5 6" key="1">
    <citation type="submission" date="2019-03" db="EMBL/GenBank/DDBJ databases">
        <title>Sequencing 23 genomes of Wallemia ichthyophaga.</title>
        <authorList>
            <person name="Gostincar C."/>
        </authorList>
    </citation>
    <scope>NUCLEOTIDE SEQUENCE [LARGE SCALE GENOMIC DNA]</scope>
    <source>
        <strain evidence="5 6">EXF-8621</strain>
    </source>
</reference>
<dbReference type="GO" id="GO:0047617">
    <property type="term" value="F:fatty acyl-CoA hydrolase activity"/>
    <property type="evidence" value="ECO:0007669"/>
    <property type="project" value="InterPro"/>
</dbReference>
<name>A0A4T0GMF0_WALIC</name>
<dbReference type="SUPFAM" id="SSF54637">
    <property type="entry name" value="Thioesterase/thiol ester dehydrase-isomerase"/>
    <property type="match status" value="2"/>
</dbReference>
<keyword evidence="2" id="KW-0378">Hydrolase</keyword>
<comment type="similarity">
    <text evidence="1">Belongs to the C/M/P thioester hydrolase family.</text>
</comment>
<dbReference type="PANTHER" id="PTHR11066:SF34">
    <property type="entry name" value="ACYL-COENZYME A THIOESTERASE 8"/>
    <property type="match status" value="1"/>
</dbReference>
<evidence type="ECO:0000313" key="6">
    <source>
        <dbReference type="Proteomes" id="UP000306954"/>
    </source>
</evidence>
<gene>
    <name evidence="5" type="ORF">E3P90_01230</name>
</gene>
<evidence type="ECO:0000259" key="4">
    <source>
        <dbReference type="Pfam" id="PF20789"/>
    </source>
</evidence>
<sequence length="312" mass="35327">MGNDWISSNLDLEKIDLYLYRSKKPLWKPVSASVGVFGGSVISQAIQAATLVTEDRSGERYGLHSFHCYFLLAGQSTMPVVYHVQPLRLGKSYQTYCVRASQDGNNIFTLTASFAQPEPSQPKFSIKPPADIPPPEECELSEDRWQRFLDKYHSKLDSKLSETIIARIDERRTSDVALKDASKVSQYDEKGNPNISNEFSWWIKAKSSPGDKDSKQKAVLAYMSDLNFLHTVAHSLGLRQYSNLGMITSLDHSMWFYDNFDAGEWLIYRTFCPVSAHGRGNVQGEFWSQDGRLVALTAQQGLVREKRPEARL</sequence>
<organism evidence="5 6">
    <name type="scientific">Wallemia ichthyophaga</name>
    <dbReference type="NCBI Taxonomy" id="245174"/>
    <lineage>
        <taxon>Eukaryota</taxon>
        <taxon>Fungi</taxon>
        <taxon>Dikarya</taxon>
        <taxon>Basidiomycota</taxon>
        <taxon>Wallemiomycotina</taxon>
        <taxon>Wallemiomycetes</taxon>
        <taxon>Wallemiales</taxon>
        <taxon>Wallemiaceae</taxon>
        <taxon>Wallemia</taxon>
    </lineage>
</organism>
<feature type="domain" description="Acyl-CoA thioesterase-like C-terminal" evidence="4">
    <location>
        <begin position="191"/>
        <end position="303"/>
    </location>
</feature>
<dbReference type="EMBL" id="SPOF01000010">
    <property type="protein sequence ID" value="TIB14646.1"/>
    <property type="molecule type" value="Genomic_DNA"/>
</dbReference>
<dbReference type="Gene3D" id="2.40.160.210">
    <property type="entry name" value="Acyl-CoA thioesterase, double hotdog domain"/>
    <property type="match status" value="1"/>
</dbReference>
<dbReference type="GO" id="GO:0005782">
    <property type="term" value="C:peroxisomal matrix"/>
    <property type="evidence" value="ECO:0007669"/>
    <property type="project" value="UniProtKB-SubCell"/>
</dbReference>
<dbReference type="Pfam" id="PF20789">
    <property type="entry name" value="4HBT_3C"/>
    <property type="match status" value="1"/>
</dbReference>
<proteinExistence type="inferred from homology"/>
<evidence type="ECO:0008006" key="7">
    <source>
        <dbReference type="Google" id="ProtNLM"/>
    </source>
</evidence>
<dbReference type="Pfam" id="PF13622">
    <property type="entry name" value="4HBT_3"/>
    <property type="match status" value="1"/>
</dbReference>
<dbReference type="GO" id="GO:0006637">
    <property type="term" value="P:acyl-CoA metabolic process"/>
    <property type="evidence" value="ECO:0007669"/>
    <property type="project" value="InterPro"/>
</dbReference>
<accession>A0A4T0GMF0</accession>
<protein>
    <recommendedName>
        <fullName evidence="7">Acyl-coenzyme A thioesterase 8</fullName>
    </recommendedName>
</protein>
<dbReference type="CDD" id="cd03444">
    <property type="entry name" value="Thioesterase_II_repeat1"/>
    <property type="match status" value="1"/>
</dbReference>
<dbReference type="InterPro" id="IPR029069">
    <property type="entry name" value="HotDog_dom_sf"/>
</dbReference>
<dbReference type="AlphaFoldDB" id="A0A4T0GMF0"/>
<dbReference type="InterPro" id="IPR049449">
    <property type="entry name" value="TesB_ACOT8-like_N"/>
</dbReference>
<dbReference type="Proteomes" id="UP000306954">
    <property type="component" value="Unassembled WGS sequence"/>
</dbReference>
<dbReference type="PANTHER" id="PTHR11066">
    <property type="entry name" value="ACYL-COA THIOESTERASE"/>
    <property type="match status" value="1"/>
</dbReference>
<evidence type="ECO:0000259" key="3">
    <source>
        <dbReference type="Pfam" id="PF13622"/>
    </source>
</evidence>
<dbReference type="InterPro" id="IPR049450">
    <property type="entry name" value="ACOT8-like_C"/>
</dbReference>
<dbReference type="CDD" id="cd03445">
    <property type="entry name" value="Thioesterase_II_repeat2"/>
    <property type="match status" value="1"/>
</dbReference>
<comment type="caution">
    <text evidence="5">The sequence shown here is derived from an EMBL/GenBank/DDBJ whole genome shotgun (WGS) entry which is preliminary data.</text>
</comment>
<dbReference type="GO" id="GO:0009062">
    <property type="term" value="P:fatty acid catabolic process"/>
    <property type="evidence" value="ECO:0007669"/>
    <property type="project" value="TreeGrafter"/>
</dbReference>
<evidence type="ECO:0000313" key="5">
    <source>
        <dbReference type="EMBL" id="TIB14646.1"/>
    </source>
</evidence>
<dbReference type="InterPro" id="IPR003703">
    <property type="entry name" value="Acyl_CoA_thio"/>
</dbReference>